<gene>
    <name evidence="2" type="ORF">DPMN_004879</name>
</gene>
<dbReference type="EMBL" id="JAIWYP010000001">
    <property type="protein sequence ID" value="KAH3880957.1"/>
    <property type="molecule type" value="Genomic_DNA"/>
</dbReference>
<evidence type="ECO:0000256" key="1">
    <source>
        <dbReference type="SAM" id="Phobius"/>
    </source>
</evidence>
<evidence type="ECO:0000313" key="2">
    <source>
        <dbReference type="EMBL" id="KAH3880957.1"/>
    </source>
</evidence>
<proteinExistence type="predicted"/>
<keyword evidence="3" id="KW-1185">Reference proteome</keyword>
<comment type="caution">
    <text evidence="2">The sequence shown here is derived from an EMBL/GenBank/DDBJ whole genome shotgun (WGS) entry which is preliminary data.</text>
</comment>
<reference evidence="2" key="2">
    <citation type="submission" date="2020-11" db="EMBL/GenBank/DDBJ databases">
        <authorList>
            <person name="McCartney M.A."/>
            <person name="Auch B."/>
            <person name="Kono T."/>
            <person name="Mallez S."/>
            <person name="Becker A."/>
            <person name="Gohl D.M."/>
            <person name="Silverstein K.A.T."/>
            <person name="Koren S."/>
            <person name="Bechman K.B."/>
            <person name="Herman A."/>
            <person name="Abrahante J.E."/>
            <person name="Garbe J."/>
        </authorList>
    </citation>
    <scope>NUCLEOTIDE SEQUENCE</scope>
    <source>
        <strain evidence="2">Duluth1</strain>
        <tissue evidence="2">Whole animal</tissue>
    </source>
</reference>
<keyword evidence="1" id="KW-1133">Transmembrane helix</keyword>
<dbReference type="Proteomes" id="UP000828390">
    <property type="component" value="Unassembled WGS sequence"/>
</dbReference>
<organism evidence="2 3">
    <name type="scientific">Dreissena polymorpha</name>
    <name type="common">Zebra mussel</name>
    <name type="synonym">Mytilus polymorpha</name>
    <dbReference type="NCBI Taxonomy" id="45954"/>
    <lineage>
        <taxon>Eukaryota</taxon>
        <taxon>Metazoa</taxon>
        <taxon>Spiralia</taxon>
        <taxon>Lophotrochozoa</taxon>
        <taxon>Mollusca</taxon>
        <taxon>Bivalvia</taxon>
        <taxon>Autobranchia</taxon>
        <taxon>Heteroconchia</taxon>
        <taxon>Euheterodonta</taxon>
        <taxon>Imparidentia</taxon>
        <taxon>Neoheterodontei</taxon>
        <taxon>Myida</taxon>
        <taxon>Dreissenoidea</taxon>
        <taxon>Dreissenidae</taxon>
        <taxon>Dreissena</taxon>
    </lineage>
</organism>
<accession>A0A9D4MNL9</accession>
<reference evidence="2" key="1">
    <citation type="journal article" date="2019" name="bioRxiv">
        <title>The Genome of the Zebra Mussel, Dreissena polymorpha: A Resource for Invasive Species Research.</title>
        <authorList>
            <person name="McCartney M.A."/>
            <person name="Auch B."/>
            <person name="Kono T."/>
            <person name="Mallez S."/>
            <person name="Zhang Y."/>
            <person name="Obille A."/>
            <person name="Becker A."/>
            <person name="Abrahante J.E."/>
            <person name="Garbe J."/>
            <person name="Badalamenti J.P."/>
            <person name="Herman A."/>
            <person name="Mangelson H."/>
            <person name="Liachko I."/>
            <person name="Sullivan S."/>
            <person name="Sone E.D."/>
            <person name="Koren S."/>
            <person name="Silverstein K.A.T."/>
            <person name="Beckman K.B."/>
            <person name="Gohl D.M."/>
        </authorList>
    </citation>
    <scope>NUCLEOTIDE SEQUENCE</scope>
    <source>
        <strain evidence="2">Duluth1</strain>
        <tissue evidence="2">Whole animal</tissue>
    </source>
</reference>
<evidence type="ECO:0000313" key="3">
    <source>
        <dbReference type="Proteomes" id="UP000828390"/>
    </source>
</evidence>
<sequence length="94" mass="9591">MNISKPLILASISTNFLGRMVGSTISPFCLTLFSLFLPYLPSQAGQMVGSTIGLSCLTLFSLLPPSLPSQAGQMVGSTIAGSSPGNLSAPCRGA</sequence>
<keyword evidence="1" id="KW-0812">Transmembrane</keyword>
<name>A0A9D4MNL9_DREPO</name>
<protein>
    <submittedName>
        <fullName evidence="2">Uncharacterized protein</fullName>
    </submittedName>
</protein>
<dbReference type="AlphaFoldDB" id="A0A9D4MNL9"/>
<feature type="transmembrane region" description="Helical" evidence="1">
    <location>
        <begin position="21"/>
        <end position="40"/>
    </location>
</feature>
<keyword evidence="1" id="KW-0472">Membrane</keyword>